<keyword evidence="3" id="KW-1185">Reference proteome</keyword>
<dbReference type="RefSeq" id="WP_168437989.1">
    <property type="nucleotide sequence ID" value="NZ_JAAXOU010000037.1"/>
</dbReference>
<dbReference type="EMBL" id="JAAXOU010000037">
    <property type="protein sequence ID" value="NKY13747.1"/>
    <property type="molecule type" value="Genomic_DNA"/>
</dbReference>
<gene>
    <name evidence="2" type="ORF">HGA06_06055</name>
</gene>
<dbReference type="Proteomes" id="UP000570003">
    <property type="component" value="Unassembled WGS sequence"/>
</dbReference>
<organism evidence="2 3">
    <name type="scientific">Streptomyces somaliensis (strain ATCC 33201 / DSM 40738 / JCM 12659 / KCTC 9044 / NCTC 11332 / NRRL B-12077 / IP 733)</name>
    <dbReference type="NCBI Taxonomy" id="1134445"/>
    <lineage>
        <taxon>Bacteria</taxon>
        <taxon>Bacillati</taxon>
        <taxon>Actinomycetota</taxon>
        <taxon>Actinomycetes</taxon>
        <taxon>Kitasatosporales</taxon>
        <taxon>Streptomycetaceae</taxon>
        <taxon>Streptomyces</taxon>
    </lineage>
</organism>
<accession>A0AA44ICT0</accession>
<comment type="caution">
    <text evidence="2">The sequence shown here is derived from an EMBL/GenBank/DDBJ whole genome shotgun (WGS) entry which is preliminary data.</text>
</comment>
<dbReference type="AlphaFoldDB" id="A0AA44ICT0"/>
<reference evidence="2 3" key="1">
    <citation type="submission" date="2020-04" db="EMBL/GenBank/DDBJ databases">
        <title>MicrobeNet Type strains.</title>
        <authorList>
            <person name="Nicholson A.C."/>
        </authorList>
    </citation>
    <scope>NUCLEOTIDE SEQUENCE [LARGE SCALE GENOMIC DNA]</scope>
    <source>
        <strain evidence="2 3">DSM 40738</strain>
    </source>
</reference>
<feature type="compositionally biased region" description="Low complexity" evidence="1">
    <location>
        <begin position="69"/>
        <end position="79"/>
    </location>
</feature>
<name>A0AA44ICT0_STRE0</name>
<feature type="compositionally biased region" description="Pro residues" evidence="1">
    <location>
        <begin position="21"/>
        <end position="36"/>
    </location>
</feature>
<proteinExistence type="predicted"/>
<feature type="region of interest" description="Disordered" evidence="1">
    <location>
        <begin position="69"/>
        <end position="89"/>
    </location>
</feature>
<evidence type="ECO:0000313" key="2">
    <source>
        <dbReference type="EMBL" id="NKY13747.1"/>
    </source>
</evidence>
<evidence type="ECO:0000313" key="3">
    <source>
        <dbReference type="Proteomes" id="UP000570003"/>
    </source>
</evidence>
<feature type="region of interest" description="Disordered" evidence="1">
    <location>
        <begin position="1"/>
        <end position="36"/>
    </location>
</feature>
<evidence type="ECO:0000256" key="1">
    <source>
        <dbReference type="SAM" id="MobiDB-lite"/>
    </source>
</evidence>
<sequence>MENRTDDGKNMALPDEQTTAPPAPRPRTGPVFAAPPPAAPWCREVRHRSALGTGLAVFPGTPPPSVPAVAAGLPVGPAGRLSGGTAKRP</sequence>
<protein>
    <submittedName>
        <fullName evidence="2">Uncharacterized protein</fullName>
    </submittedName>
</protein>